<reference evidence="2 3" key="1">
    <citation type="submission" date="2018-06" db="EMBL/GenBank/DDBJ databases">
        <title>The draft genome sequences of strains SCU63 and S1.</title>
        <authorList>
            <person name="Gan L."/>
        </authorList>
    </citation>
    <scope>NUCLEOTIDE SEQUENCE [LARGE SCALE GENOMIC DNA]</scope>
    <source>
        <strain evidence="2 3">SCU63</strain>
    </source>
</reference>
<evidence type="ECO:0000313" key="3">
    <source>
        <dbReference type="Proteomes" id="UP000251002"/>
    </source>
</evidence>
<keyword evidence="2" id="KW-0255">Endonuclease</keyword>
<keyword evidence="2" id="KW-0540">Nuclease</keyword>
<comment type="caution">
    <text evidence="2">The sequence shown here is derived from an EMBL/GenBank/DDBJ whole genome shotgun (WGS) entry which is preliminary data.</text>
</comment>
<evidence type="ECO:0000259" key="1">
    <source>
        <dbReference type="Pfam" id="PF03161"/>
    </source>
</evidence>
<evidence type="ECO:0000313" key="2">
    <source>
        <dbReference type="EMBL" id="RAZ75533.1"/>
    </source>
</evidence>
<accession>A0A365KQT1</accession>
<dbReference type="GO" id="GO:0004519">
    <property type="term" value="F:endonuclease activity"/>
    <property type="evidence" value="ECO:0007669"/>
    <property type="project" value="UniProtKB-KW"/>
</dbReference>
<dbReference type="RefSeq" id="WP_112224342.1">
    <property type="nucleotide sequence ID" value="NZ_CP047673.1"/>
</dbReference>
<protein>
    <submittedName>
        <fullName evidence="2">Endonuclease</fullName>
    </submittedName>
</protein>
<gene>
    <name evidence="2" type="ORF">DP120_14305</name>
</gene>
<keyword evidence="3" id="KW-1185">Reference proteome</keyword>
<feature type="domain" description="Homing endonuclease LAGLIDADG" evidence="1">
    <location>
        <begin position="4"/>
        <end position="163"/>
    </location>
</feature>
<name>A0A365KQT1_9BACL</name>
<dbReference type="Proteomes" id="UP000251002">
    <property type="component" value="Unassembled WGS sequence"/>
</dbReference>
<dbReference type="EMBL" id="QLZR01000006">
    <property type="protein sequence ID" value="RAZ75533.1"/>
    <property type="molecule type" value="Genomic_DNA"/>
</dbReference>
<organism evidence="2 3">
    <name type="scientific">Planococcus halotolerans</name>
    <dbReference type="NCBI Taxonomy" id="2233542"/>
    <lineage>
        <taxon>Bacteria</taxon>
        <taxon>Bacillati</taxon>
        <taxon>Bacillota</taxon>
        <taxon>Bacilli</taxon>
        <taxon>Bacillales</taxon>
        <taxon>Caryophanaceae</taxon>
        <taxon>Planococcus</taxon>
    </lineage>
</organism>
<keyword evidence="2" id="KW-0378">Hydrolase</keyword>
<dbReference type="InterPro" id="IPR027434">
    <property type="entry name" value="Homing_endonucl"/>
</dbReference>
<sequence length="293" mass="34571">MHDLICGKLLGDGCLTKEQNRKPRFQFTHCIKDKGWSNYCYEQLGESLPLTPPKYRKLIDSRMKLGYTESFIVQSRTSIDISFLYEVWYPSGKKELPLSYIGDNFTDRSLAWWYQDDGHLKLDGDIPRKIILSTDSFSKEENLFLQHFLQEKYGFRFSLDGQNRLLLYDQFQIYHFLYLVEPYLHDSMNRKKRPTHRVKPIAARTTVYLPDEIILAKPTKEVNSQYSKLPLIIEAAKNQDEFFRQNIASHQIPTKSYQIVIHPNYRESLQELKLQTGLTVSQLTTCCFRMEKD</sequence>
<dbReference type="InterPro" id="IPR004860">
    <property type="entry name" value="LAGLIDADG_dom"/>
</dbReference>
<proteinExistence type="predicted"/>
<dbReference type="Pfam" id="PF03161">
    <property type="entry name" value="LAGLIDADG_2"/>
    <property type="match status" value="1"/>
</dbReference>
<dbReference type="Gene3D" id="3.10.28.10">
    <property type="entry name" value="Homing endonucleases"/>
    <property type="match status" value="2"/>
</dbReference>
<dbReference type="AlphaFoldDB" id="A0A365KQT1"/>
<dbReference type="SUPFAM" id="SSF55608">
    <property type="entry name" value="Homing endonucleases"/>
    <property type="match status" value="1"/>
</dbReference>